<protein>
    <recommendedName>
        <fullName evidence="4">BZIP domain-containing protein</fullName>
    </recommendedName>
</protein>
<dbReference type="SUPFAM" id="SSF57959">
    <property type="entry name" value="Leucine zipper domain"/>
    <property type="match status" value="1"/>
</dbReference>
<dbReference type="PANTHER" id="PTHR40618">
    <property type="entry name" value="B-ZIP TRANSCRIPTION FACTOR (EUROFUNG)-RELATED"/>
    <property type="match status" value="1"/>
</dbReference>
<evidence type="ECO:0000256" key="1">
    <source>
        <dbReference type="SAM" id="MobiDB-lite"/>
    </source>
</evidence>
<feature type="compositionally biased region" description="Basic and acidic residues" evidence="1">
    <location>
        <begin position="99"/>
        <end position="113"/>
    </location>
</feature>
<dbReference type="InterPro" id="IPR046347">
    <property type="entry name" value="bZIP_sf"/>
</dbReference>
<evidence type="ECO:0008006" key="4">
    <source>
        <dbReference type="Google" id="ProtNLM"/>
    </source>
</evidence>
<dbReference type="InParanoid" id="G2X4Z7"/>
<dbReference type="Gene3D" id="1.20.5.170">
    <property type="match status" value="1"/>
</dbReference>
<dbReference type="RefSeq" id="XP_009653260.1">
    <property type="nucleotide sequence ID" value="XM_009654965.1"/>
</dbReference>
<feature type="region of interest" description="Disordered" evidence="1">
    <location>
        <begin position="54"/>
        <end position="133"/>
    </location>
</feature>
<dbReference type="KEGG" id="vda:VDAG_05229"/>
<proteinExistence type="predicted"/>
<accession>G2X4Z7</accession>
<dbReference type="Proteomes" id="UP000001611">
    <property type="component" value="Chromosome 4"/>
</dbReference>
<dbReference type="PANTHER" id="PTHR40618:SF1">
    <property type="entry name" value="B-ZIP TRANSCRIPTION FACTOR (EUROFUNG)"/>
    <property type="match status" value="1"/>
</dbReference>
<dbReference type="GO" id="GO:0003700">
    <property type="term" value="F:DNA-binding transcription factor activity"/>
    <property type="evidence" value="ECO:0007669"/>
    <property type="project" value="InterPro"/>
</dbReference>
<organism evidence="2 3">
    <name type="scientific">Verticillium dahliae (strain VdLs.17 / ATCC MYA-4575 / FGSC 10137)</name>
    <name type="common">Verticillium wilt</name>
    <dbReference type="NCBI Taxonomy" id="498257"/>
    <lineage>
        <taxon>Eukaryota</taxon>
        <taxon>Fungi</taxon>
        <taxon>Dikarya</taxon>
        <taxon>Ascomycota</taxon>
        <taxon>Pezizomycotina</taxon>
        <taxon>Sordariomycetes</taxon>
        <taxon>Hypocreomycetidae</taxon>
        <taxon>Glomerellales</taxon>
        <taxon>Plectosphaerellaceae</taxon>
        <taxon>Verticillium</taxon>
    </lineage>
</organism>
<dbReference type="HOGENOM" id="CLU_1251528_0_0_1"/>
<dbReference type="GeneID" id="20706692"/>
<evidence type="ECO:0000313" key="3">
    <source>
        <dbReference type="Proteomes" id="UP000001611"/>
    </source>
</evidence>
<keyword evidence="3" id="KW-1185">Reference proteome</keyword>
<sequence length="221" mass="25705">MDPHIATTYLQAFPCHSSESTEPDFFSQVPEAMLRFSYNHLEAGFPSVSNPSGYHFEMHESSQQTVHSEEQFPALSPPLRDREDFTRTQQHPRKRRGRPRLDDNTTNSEERRRTQIRLAQRKYRGNKESSYERSQATVTRLENKLRKLKNHWIVLKNIPAVRSILEEYPEETGQVDFLFTQSSEDHDSSARAEDDQTDTVHQGHYPECRNSKALCNVVGDI</sequence>
<dbReference type="AlphaFoldDB" id="G2X4Z7"/>
<dbReference type="EMBL" id="DS572703">
    <property type="protein sequence ID" value="EGY23791.1"/>
    <property type="molecule type" value="Genomic_DNA"/>
</dbReference>
<name>G2X4Z7_VERDV</name>
<evidence type="ECO:0000313" key="2">
    <source>
        <dbReference type="EMBL" id="EGY23791.1"/>
    </source>
</evidence>
<reference evidence="2 3" key="1">
    <citation type="submission" date="2008-03" db="EMBL/GenBank/DDBJ databases">
        <title>The Genome Sequence of Verticillium dahliae VdLs.17.</title>
        <authorList>
            <consortium name="The Broad Institute Genome Sequencing Platform"/>
            <person name="Ma L.-J.J."/>
            <person name="Klosterman S.J."/>
            <person name="Subbarao K."/>
            <person name="Dobinson K."/>
            <person name="Veronese P."/>
            <person name="Kang S."/>
            <person name="Gold S.E."/>
            <person name="Young S."/>
            <person name="Jaffe D."/>
            <person name="Gnerre S."/>
            <person name="Berlin A."/>
            <person name="Heiman D."/>
            <person name="Hepburn T."/>
            <person name="Sykes S."/>
            <person name="Alvarado L."/>
            <person name="Kodira C.D."/>
            <person name="Lander E."/>
            <person name="Galagan J."/>
            <person name="Nusbaum C."/>
            <person name="Birren B."/>
        </authorList>
    </citation>
    <scope>NUCLEOTIDE SEQUENCE [LARGE SCALE GENOMIC DNA]</scope>
    <source>
        <strain evidence="3">VdLs.17 / ATCC MYA-4575 / FGSC 10137</strain>
    </source>
</reference>
<gene>
    <name evidence="2" type="ORF">VDAG_05229</name>
</gene>